<feature type="compositionally biased region" description="Acidic residues" evidence="2">
    <location>
        <begin position="203"/>
        <end position="214"/>
    </location>
</feature>
<dbReference type="PANTHER" id="PTHR36170:SF1">
    <property type="entry name" value="CENTROSOMAL PROTEIN OF 89 KDA"/>
    <property type="match status" value="1"/>
</dbReference>
<dbReference type="InterPro" id="IPR033545">
    <property type="entry name" value="CEP89"/>
</dbReference>
<name>A0ABN8NAL5_9CNID</name>
<feature type="coiled-coil region" evidence="1">
    <location>
        <begin position="1114"/>
        <end position="1187"/>
    </location>
</feature>
<organism evidence="3 4">
    <name type="scientific">Porites evermanni</name>
    <dbReference type="NCBI Taxonomy" id="104178"/>
    <lineage>
        <taxon>Eukaryota</taxon>
        <taxon>Metazoa</taxon>
        <taxon>Cnidaria</taxon>
        <taxon>Anthozoa</taxon>
        <taxon>Hexacorallia</taxon>
        <taxon>Scleractinia</taxon>
        <taxon>Fungiina</taxon>
        <taxon>Poritidae</taxon>
        <taxon>Porites</taxon>
    </lineage>
</organism>
<feature type="compositionally biased region" description="Polar residues" evidence="2">
    <location>
        <begin position="410"/>
        <end position="425"/>
    </location>
</feature>
<reference evidence="3 4" key="1">
    <citation type="submission" date="2022-05" db="EMBL/GenBank/DDBJ databases">
        <authorList>
            <consortium name="Genoscope - CEA"/>
            <person name="William W."/>
        </authorList>
    </citation>
    <scope>NUCLEOTIDE SEQUENCE [LARGE SCALE GENOMIC DNA]</scope>
</reference>
<dbReference type="PANTHER" id="PTHR36170">
    <property type="entry name" value="CENTROSOMAL PROTEIN OF 89 KDA"/>
    <property type="match status" value="1"/>
</dbReference>
<accession>A0ABN8NAL5</accession>
<keyword evidence="4" id="KW-1185">Reference proteome</keyword>
<feature type="compositionally biased region" description="Basic and acidic residues" evidence="2">
    <location>
        <begin position="487"/>
        <end position="496"/>
    </location>
</feature>
<feature type="compositionally biased region" description="Basic residues" evidence="2">
    <location>
        <begin position="223"/>
        <end position="232"/>
    </location>
</feature>
<feature type="compositionally biased region" description="Basic and acidic residues" evidence="2">
    <location>
        <begin position="774"/>
        <end position="803"/>
    </location>
</feature>
<sequence length="1452" mass="167041">MAPGKKQKKRSKDSPSGLSRIASQLIPSAIFAAVPRTPTNLAQTWPRRTPSPIAHAISEAGNVGRVVLGDFSKGATAKRPPAELPSNQGDENSETADGERVYESAYECVRDGESFDKTTKYFRMSRRESSSGAAKEDLNVEGATGNGSSARQPFYHILDHEKGEVVEPVYSRVDKKKKSGSKQADEKEKEERESLSEYSSSDELTDVTSQDEESVTSGPQTRSRSRKGSKKVKHDEKDAVDGMKTSTKKSSLKRQTPDTIQEVTEEVDKEDGEGPPPIPPYLGNSTPEAPKRSSRKKGRTSAQDELDGPGQPLPPIPTDVPDSRLTDEQRRALKVVERLGFEGVSEKLALSDLSEDEDSYMSPAVPKYTMDFNGRTTFEREQFNDTLLESTIPRSEARIEEASLDLSHTFSGLNNIEHQEQLQSPNEEERSGKVGGQSGFKAQARKANKVSSFVQLLNEQERHRQAESSAHLPVKARRDASPSQPRSKVDQGHVDPVLMRRLEEARQASETSFAERQRQLEVLVEQQRALYQEQLEQQRVQQQQQQEVIRQQWKLQEQLKALEKMQQEFNESAELSPRGPAVSESDLKLQRELVRQQQEFLQRQQEQLQQSQSQQAQALKQQERLCDQIKHLEEQQRELQSSVSLLNPAGEDLAEIKQQEQQIVSLLNEQRRQDNELQRLQMLQQQRLEEQSNSFTHERKALEQNQEMLQARIKEQEARSRQLEQELEEMTTKHAEAEAQWRKKLSSVTGETAGAGSKERLDAREHKRGVNPPKYDEQRLNRIDDRGNLRTSSYDEERLEKRDKRERRQQRKISDEYSNENDDDLMYGQKNRGTGAHHDEVEGERKRSRQHVSYTDFDTGESYISRTESSFRDERRSRQLYPNNADLNSRDGTSQSPLRDRKRHEKSHKKSRKTRERTVDSETVITKTNAAVTEAVQVVRDDEVFRLSRGRIELLESEKSALMELNTSLQEENKALKQLSLSLQKGTGVSSVVLQKQIKDLHQEQKVLRDTVHRLNVELSRYQAKYRPVSYEEVEGMALPFKKEAAPWLVNTKFLAPLFLAYDDRLKEKEQLIRTYDEELNAFKTRVMEVVKENQQLHMSVSKSSPDALRPDEWQQLQEQAKLLVEENALLMEQQEIQDKKMKEMQRIHGEEVSKLSKRISSQESTRRRLETEVDDLRRTHSNLLRQHEAIVSEQEYKISVQEHLKIMDDCRSVLEDLKAKTKLESEEYNSRLQAIQKEKSNVAIKLTDAEARNAQLERELEAYKKSLNKSERKFMFLQRKLEHIQERELTAQETLSQVLTVAEKTAAERDNYVQFAKTQKVQQEKAASKILAGTQNIKGLEEKLQEYRKKATDKVALVTGRLREKEKEINKLKEQYEAEINNLRGLVRQKQRQLELMIGENRNVDKELELVWRNAAADNKRMKNTVRQKGAMFDSDSDPNAHLSSEEGEAT</sequence>
<feature type="coiled-coil region" evidence="1">
    <location>
        <begin position="1331"/>
        <end position="1394"/>
    </location>
</feature>
<comment type="caution">
    <text evidence="3">The sequence shown here is derived from an EMBL/GenBank/DDBJ whole genome shotgun (WGS) entry which is preliminary data.</text>
</comment>
<evidence type="ECO:0008006" key="5">
    <source>
        <dbReference type="Google" id="ProtNLM"/>
    </source>
</evidence>
<feature type="compositionally biased region" description="Basic and acidic residues" evidence="2">
    <location>
        <begin position="836"/>
        <end position="845"/>
    </location>
</feature>
<proteinExistence type="predicted"/>
<dbReference type="Proteomes" id="UP001159427">
    <property type="component" value="Unassembled WGS sequence"/>
</dbReference>
<feature type="region of interest" description="Disordered" evidence="2">
    <location>
        <begin position="1426"/>
        <end position="1452"/>
    </location>
</feature>
<evidence type="ECO:0000313" key="3">
    <source>
        <dbReference type="EMBL" id="CAH3046827.1"/>
    </source>
</evidence>
<evidence type="ECO:0000313" key="4">
    <source>
        <dbReference type="Proteomes" id="UP001159427"/>
    </source>
</evidence>
<feature type="coiled-coil region" evidence="1">
    <location>
        <begin position="1219"/>
        <end position="1288"/>
    </location>
</feature>
<keyword evidence="1" id="KW-0175">Coiled coil</keyword>
<feature type="compositionally biased region" description="Basic and acidic residues" evidence="2">
    <location>
        <begin position="713"/>
        <end position="741"/>
    </location>
</feature>
<feature type="region of interest" description="Disordered" evidence="2">
    <location>
        <begin position="713"/>
        <end position="920"/>
    </location>
</feature>
<feature type="compositionally biased region" description="Polar residues" evidence="2">
    <location>
        <begin position="880"/>
        <end position="897"/>
    </location>
</feature>
<feature type="compositionally biased region" description="Polar residues" evidence="2">
    <location>
        <begin position="253"/>
        <end position="262"/>
    </location>
</feature>
<feature type="compositionally biased region" description="Basic and acidic residues" evidence="2">
    <location>
        <begin position="183"/>
        <end position="195"/>
    </location>
</feature>
<feature type="region of interest" description="Disordered" evidence="2">
    <location>
        <begin position="121"/>
        <end position="329"/>
    </location>
</feature>
<feature type="compositionally biased region" description="Acidic residues" evidence="2">
    <location>
        <begin position="263"/>
        <end position="273"/>
    </location>
</feature>
<feature type="compositionally biased region" description="Basic residues" evidence="2">
    <location>
        <begin position="900"/>
        <end position="915"/>
    </location>
</feature>
<evidence type="ECO:0000256" key="2">
    <source>
        <dbReference type="SAM" id="MobiDB-lite"/>
    </source>
</evidence>
<dbReference type="EMBL" id="CALNXI010000783">
    <property type="protein sequence ID" value="CAH3046827.1"/>
    <property type="molecule type" value="Genomic_DNA"/>
</dbReference>
<feature type="region of interest" description="Disordered" evidence="2">
    <location>
        <begin position="1"/>
        <end position="20"/>
    </location>
</feature>
<feature type="compositionally biased region" description="Basic and acidic residues" evidence="2">
    <location>
        <begin position="121"/>
        <end position="138"/>
    </location>
</feature>
<protein>
    <recommendedName>
        <fullName evidence="5">Centrosomal protein of 89 kDa</fullName>
    </recommendedName>
</protein>
<gene>
    <name evidence="3" type="ORF">PEVE_00041356</name>
</gene>
<feature type="compositionally biased region" description="Polar residues" evidence="2">
    <location>
        <begin position="449"/>
        <end position="458"/>
    </location>
</feature>
<feature type="coiled-coil region" evidence="1">
    <location>
        <begin position="952"/>
        <end position="982"/>
    </location>
</feature>
<feature type="compositionally biased region" description="Basic residues" evidence="2">
    <location>
        <begin position="1"/>
        <end position="11"/>
    </location>
</feature>
<feature type="region of interest" description="Disordered" evidence="2">
    <location>
        <begin position="410"/>
        <end position="496"/>
    </location>
</feature>
<feature type="region of interest" description="Disordered" evidence="2">
    <location>
        <begin position="72"/>
        <end position="102"/>
    </location>
</feature>
<evidence type="ECO:0000256" key="1">
    <source>
        <dbReference type="SAM" id="Coils"/>
    </source>
</evidence>